<keyword evidence="1 4" id="KW-0121">Carboxypeptidase</keyword>
<keyword evidence="1" id="KW-0645">Protease</keyword>
<dbReference type="EMBL" id="CP001841">
    <property type="protein sequence ID" value="AEF80510.1"/>
    <property type="molecule type" value="Genomic_DNA"/>
</dbReference>
<dbReference type="GO" id="GO:0006508">
    <property type="term" value="P:proteolysis"/>
    <property type="evidence" value="ECO:0007669"/>
    <property type="project" value="UniProtKB-UniRule"/>
</dbReference>
<dbReference type="KEGG" id="taz:TREAZ_1448"/>
<dbReference type="PIRSF" id="PIRSF006615">
    <property type="entry name" value="Zn_crbxpep_Taq"/>
    <property type="match status" value="1"/>
</dbReference>
<dbReference type="EC" id="3.4.17.19" evidence="1"/>
<accession>F5YER1</accession>
<evidence type="ECO:0000313" key="5">
    <source>
        <dbReference type="Proteomes" id="UP000009222"/>
    </source>
</evidence>
<name>F5YER1_LEAAZ</name>
<dbReference type="PRINTS" id="PR00998">
    <property type="entry name" value="CRBOXYPTASET"/>
</dbReference>
<dbReference type="Gene3D" id="1.10.1370.30">
    <property type="match status" value="1"/>
</dbReference>
<evidence type="ECO:0000256" key="1">
    <source>
        <dbReference type="PIRNR" id="PIRNR006615"/>
    </source>
</evidence>
<feature type="binding site" evidence="2">
    <location>
        <position position="275"/>
    </location>
    <ligand>
        <name>Zn(2+)</name>
        <dbReference type="ChEBI" id="CHEBI:29105"/>
        <note>catalytic</note>
    </ligand>
</feature>
<dbReference type="Pfam" id="PF02074">
    <property type="entry name" value="Peptidase_M32"/>
    <property type="match status" value="1"/>
</dbReference>
<dbReference type="InterPro" id="IPR001333">
    <property type="entry name" value="Peptidase_M32_Taq"/>
</dbReference>
<comment type="catalytic activity">
    <reaction evidence="1">
        <text>Release of a C-terminal amino acid with broad specificity, except for -Pro.</text>
        <dbReference type="EC" id="3.4.17.19"/>
    </reaction>
</comment>
<protein>
    <recommendedName>
        <fullName evidence="1">Metal-dependent carboxypeptidase</fullName>
        <ecNumber evidence="1">3.4.17.19</ecNumber>
    </recommendedName>
</protein>
<dbReference type="PANTHER" id="PTHR34217">
    <property type="entry name" value="METAL-DEPENDENT CARBOXYPEPTIDASE"/>
    <property type="match status" value="1"/>
</dbReference>
<dbReference type="GO" id="GO:0046872">
    <property type="term" value="F:metal ion binding"/>
    <property type="evidence" value="ECO:0007669"/>
    <property type="project" value="UniProtKB-KW"/>
</dbReference>
<reference evidence="5" key="1">
    <citation type="submission" date="2009-12" db="EMBL/GenBank/DDBJ databases">
        <title>Complete sequence of Treponema azotonutricium strain ZAS-9.</title>
        <authorList>
            <person name="Tetu S.G."/>
            <person name="Matson E."/>
            <person name="Ren Q."/>
            <person name="Seshadri R."/>
            <person name="Elbourne L."/>
            <person name="Hassan K.A."/>
            <person name="Durkin A."/>
            <person name="Radune D."/>
            <person name="Mohamoud Y."/>
            <person name="Shay R."/>
            <person name="Jin S."/>
            <person name="Zhang X."/>
            <person name="Lucey K."/>
            <person name="Ballor N.R."/>
            <person name="Ottesen E."/>
            <person name="Rosenthal R."/>
            <person name="Allen A."/>
            <person name="Leadbetter J.R."/>
            <person name="Paulsen I.T."/>
        </authorList>
    </citation>
    <scope>NUCLEOTIDE SEQUENCE [LARGE SCALE GENOMIC DNA]</scope>
    <source>
        <strain evidence="5">ATCC BAA-888 / DSM 13862 / ZAS-9</strain>
    </source>
</reference>
<dbReference type="HOGENOM" id="CLU_032916_1_1_12"/>
<dbReference type="AlphaFoldDB" id="F5YER1"/>
<dbReference type="SUPFAM" id="SSF55486">
    <property type="entry name" value="Metalloproteases ('zincins'), catalytic domain"/>
    <property type="match status" value="1"/>
</dbReference>
<feature type="binding site" evidence="2">
    <location>
        <position position="279"/>
    </location>
    <ligand>
        <name>Zn(2+)</name>
        <dbReference type="ChEBI" id="CHEBI:29105"/>
        <note>catalytic</note>
    </ligand>
</feature>
<proteinExistence type="inferred from homology"/>
<evidence type="ECO:0000313" key="4">
    <source>
        <dbReference type="EMBL" id="AEF80510.1"/>
    </source>
</evidence>
<organism evidence="4 5">
    <name type="scientific">Leadbettera azotonutricia (strain ATCC BAA-888 / DSM 13862 / ZAS-9)</name>
    <name type="common">Treponema azotonutricium</name>
    <dbReference type="NCBI Taxonomy" id="545695"/>
    <lineage>
        <taxon>Bacteria</taxon>
        <taxon>Pseudomonadati</taxon>
        <taxon>Spirochaetota</taxon>
        <taxon>Spirochaetia</taxon>
        <taxon>Spirochaetales</taxon>
        <taxon>Breznakiellaceae</taxon>
        <taxon>Leadbettera</taxon>
    </lineage>
</organism>
<dbReference type="PANTHER" id="PTHR34217:SF1">
    <property type="entry name" value="CARBOXYPEPTIDASE 1"/>
    <property type="match status" value="1"/>
</dbReference>
<gene>
    <name evidence="4" type="ordered locus">TREAZ_1448</name>
</gene>
<feature type="active site" description="Proton donor/acceptor" evidence="3">
    <location>
        <position position="276"/>
    </location>
</feature>
<comment type="similarity">
    <text evidence="1">Belongs to the peptidase M32 family.</text>
</comment>
<dbReference type="PROSITE" id="PS52034">
    <property type="entry name" value="PEPTIDASE_M32"/>
    <property type="match status" value="1"/>
</dbReference>
<dbReference type="FunCoup" id="F5YER1">
    <property type="interactions" value="3"/>
</dbReference>
<dbReference type="eggNOG" id="COG2317">
    <property type="taxonomic scope" value="Bacteria"/>
</dbReference>
<keyword evidence="1 4" id="KW-0378">Hydrolase</keyword>
<feature type="binding site" evidence="2">
    <location>
        <position position="305"/>
    </location>
    <ligand>
        <name>Zn(2+)</name>
        <dbReference type="ChEBI" id="CHEBI:29105"/>
        <note>catalytic</note>
    </ligand>
</feature>
<evidence type="ECO:0000256" key="2">
    <source>
        <dbReference type="PIRSR" id="PIRSR006615-1"/>
    </source>
</evidence>
<reference evidence="4 5" key="2">
    <citation type="journal article" date="2011" name="ISME J.">
        <title>RNA-seq reveals cooperative metabolic interactions between two termite-gut spirochete species in co-culture.</title>
        <authorList>
            <person name="Rosenthal A.Z."/>
            <person name="Matson E.G."/>
            <person name="Eldar A."/>
            <person name="Leadbetter J.R."/>
        </authorList>
    </citation>
    <scope>NUCLEOTIDE SEQUENCE [LARGE SCALE GENOMIC DNA]</scope>
    <source>
        <strain evidence="5">ATCC BAA-888 / DSM 13862 / ZAS-9</strain>
    </source>
</reference>
<keyword evidence="1" id="KW-0482">Metalloprotease</keyword>
<dbReference type="Proteomes" id="UP000009222">
    <property type="component" value="Chromosome"/>
</dbReference>
<comment type="cofactor">
    <cofactor evidence="2">
        <name>Zn(2+)</name>
        <dbReference type="ChEBI" id="CHEBI:29105"/>
    </cofactor>
    <text evidence="2">Binds 1 zinc ion per subunit.</text>
</comment>
<comment type="function">
    <text evidence="1">Broad specificity carboxypetidase that releases amino acids sequentially from the C-terminus, including neutral, aromatic, polar and basic residues.</text>
</comment>
<keyword evidence="2" id="KW-0862">Zinc</keyword>
<dbReference type="GO" id="GO:0004181">
    <property type="term" value="F:metallocarboxypeptidase activity"/>
    <property type="evidence" value="ECO:0007669"/>
    <property type="project" value="UniProtKB-UniRule"/>
</dbReference>
<evidence type="ECO:0000256" key="3">
    <source>
        <dbReference type="PIRSR" id="PIRSR006615-2"/>
    </source>
</evidence>
<keyword evidence="5" id="KW-1185">Reference proteome</keyword>
<dbReference type="CDD" id="cd06460">
    <property type="entry name" value="M32_Taq"/>
    <property type="match status" value="1"/>
</dbReference>
<dbReference type="RefSeq" id="WP_015710563.1">
    <property type="nucleotide sequence ID" value="NC_015577.1"/>
</dbReference>
<dbReference type="OrthoDB" id="9772308at2"/>
<keyword evidence="1 2" id="KW-0479">Metal-binding</keyword>
<sequence>MSSNESSLAKLHAIDRECNHLAKAAAVLQWDQETYLPEMGVEDRSEQLAILETIAHDKFCSPETGRLLGEMGSVPETPRGDEKLPELERDFLKVLRRDYDRAVKLPSDFVAAAAKAGGLSQAAWVKARKANDFSAFLPHLKTMIDLSRRQAEYWGYGKGSAGSVYDGLLGIYEPGMGEAAISAVFAPIRERLSALLKKIAAKPAPDASFLDYEFDPEIQSAYSGSLMQSLGFDTRRGRLDVSAHPFTTTLGSDDIRITTRYLPRNLLSSIFSTIHESGHAFYELSFPHELRGTSLADGASMGIHESQSRFWENVIGHSRPFWEGQLPVLQSYFPSLKGISLDSFYRAVNLAGPSLIRIEADEVSYSLHIILRFELERGLFSGEIDPADLPALWRQKMKDILGVEPETDADGVLQDVHWSMGSFGYFPSYALGNLYGLQFFQKLKADIPNFDAIVAKGDFSVIQNWLKENIYLWGCRLDPPELLKKVTGQSLQAEPFLNYIESKYSGIYGI</sequence>
<dbReference type="InParanoid" id="F5YER1"/>